<dbReference type="PROSITE" id="PS50109">
    <property type="entry name" value="HIS_KIN"/>
    <property type="match status" value="1"/>
</dbReference>
<organism evidence="7 8">
    <name type="scientific">Phormidium yuhuli AB48</name>
    <dbReference type="NCBI Taxonomy" id="2940671"/>
    <lineage>
        <taxon>Bacteria</taxon>
        <taxon>Bacillati</taxon>
        <taxon>Cyanobacteriota</taxon>
        <taxon>Cyanophyceae</taxon>
        <taxon>Oscillatoriophycideae</taxon>
        <taxon>Oscillatoriales</taxon>
        <taxon>Oscillatoriaceae</taxon>
        <taxon>Phormidium</taxon>
        <taxon>Phormidium yuhuli</taxon>
    </lineage>
</organism>
<keyword evidence="8" id="KW-1185">Reference proteome</keyword>
<dbReference type="PANTHER" id="PTHR43711:SF1">
    <property type="entry name" value="HISTIDINE KINASE 1"/>
    <property type="match status" value="1"/>
</dbReference>
<evidence type="ECO:0000259" key="6">
    <source>
        <dbReference type="PROSITE" id="PS50109"/>
    </source>
</evidence>
<dbReference type="Gene3D" id="1.10.287.130">
    <property type="match status" value="1"/>
</dbReference>
<accession>A0ABY5AVB5</accession>
<proteinExistence type="predicted"/>
<evidence type="ECO:0000256" key="4">
    <source>
        <dbReference type="ARBA" id="ARBA00022777"/>
    </source>
</evidence>
<evidence type="ECO:0000256" key="3">
    <source>
        <dbReference type="ARBA" id="ARBA00022679"/>
    </source>
</evidence>
<name>A0ABY5AVB5_9CYAN</name>
<keyword evidence="4 7" id="KW-0418">Kinase</keyword>
<dbReference type="GO" id="GO:0016301">
    <property type="term" value="F:kinase activity"/>
    <property type="evidence" value="ECO:0007669"/>
    <property type="project" value="UniProtKB-KW"/>
</dbReference>
<sequence>MTLDPPDLSQENDVTLTEAELAEIADPQLRQRVAALIQRCDRLQAEGQASQQHLEKLKLQVHLTQQMCQFKGGFLARVSHELRSPLSGLIGTHQLILNDLCEDQDEEREFLARAHEYSLKMVEMLDIVLKVARAEQGRSPLKVEPVRLYDVFEEARELSALQVANRNYHYDVRMPEKTLWVKADYKPLLQVLLHQIMTAIDGMSEGSLRLSSGQGSQNEVYIWLDSPCPLDIWNEPVEQLRSPPPEPTIPVSASELPHLSAGLSWLVDYTLLDIMGGQLEILQPPPDAEAGWLSRLQYRLQQVPPPPETESE</sequence>
<dbReference type="InterPro" id="IPR050736">
    <property type="entry name" value="Sensor_HK_Regulatory"/>
</dbReference>
<reference evidence="7" key="1">
    <citation type="submission" date="2022-06" db="EMBL/GenBank/DDBJ databases">
        <title>Genome sequence of Phormidium yuhuli AB48 isolated from an industrial photobioreactor environment.</title>
        <authorList>
            <person name="Qiu Y."/>
            <person name="Noonan A.J.C."/>
            <person name="Dofher K."/>
            <person name="Koch M."/>
            <person name="Kieft B."/>
            <person name="Lin X."/>
            <person name="Ziels R.M."/>
            <person name="Hallam S.J."/>
        </authorList>
    </citation>
    <scope>NUCLEOTIDE SEQUENCE</scope>
    <source>
        <strain evidence="7">AB48</strain>
    </source>
</reference>
<dbReference type="RefSeq" id="WP_252664137.1">
    <property type="nucleotide sequence ID" value="NZ_CP098611.1"/>
</dbReference>
<dbReference type="InterPro" id="IPR003661">
    <property type="entry name" value="HisK_dim/P_dom"/>
</dbReference>
<dbReference type="InterPro" id="IPR036890">
    <property type="entry name" value="HATPase_C_sf"/>
</dbReference>
<keyword evidence="3" id="KW-0808">Transferase</keyword>
<comment type="catalytic activity">
    <reaction evidence="1">
        <text>ATP + protein L-histidine = ADP + protein N-phospho-L-histidine.</text>
        <dbReference type="EC" id="2.7.13.3"/>
    </reaction>
</comment>
<evidence type="ECO:0000256" key="1">
    <source>
        <dbReference type="ARBA" id="ARBA00000085"/>
    </source>
</evidence>
<dbReference type="EC" id="2.7.13.3" evidence="2"/>
<evidence type="ECO:0000256" key="5">
    <source>
        <dbReference type="ARBA" id="ARBA00023012"/>
    </source>
</evidence>
<evidence type="ECO:0000313" key="7">
    <source>
        <dbReference type="EMBL" id="USR92058.1"/>
    </source>
</evidence>
<evidence type="ECO:0000313" key="8">
    <source>
        <dbReference type="Proteomes" id="UP001056708"/>
    </source>
</evidence>
<dbReference type="PANTHER" id="PTHR43711">
    <property type="entry name" value="TWO-COMPONENT HISTIDINE KINASE"/>
    <property type="match status" value="1"/>
</dbReference>
<gene>
    <name evidence="7" type="ORF">NEA10_04865</name>
</gene>
<feature type="domain" description="Histidine kinase" evidence="6">
    <location>
        <begin position="77"/>
        <end position="302"/>
    </location>
</feature>
<dbReference type="EMBL" id="CP098611">
    <property type="protein sequence ID" value="USR92058.1"/>
    <property type="molecule type" value="Genomic_DNA"/>
</dbReference>
<dbReference type="InterPro" id="IPR036097">
    <property type="entry name" value="HisK_dim/P_sf"/>
</dbReference>
<dbReference type="Pfam" id="PF00512">
    <property type="entry name" value="HisKA"/>
    <property type="match status" value="1"/>
</dbReference>
<dbReference type="InterPro" id="IPR005467">
    <property type="entry name" value="His_kinase_dom"/>
</dbReference>
<dbReference type="SUPFAM" id="SSF47384">
    <property type="entry name" value="Homodimeric domain of signal transducing histidine kinase"/>
    <property type="match status" value="1"/>
</dbReference>
<dbReference type="CDD" id="cd00082">
    <property type="entry name" value="HisKA"/>
    <property type="match status" value="1"/>
</dbReference>
<evidence type="ECO:0000256" key="2">
    <source>
        <dbReference type="ARBA" id="ARBA00012438"/>
    </source>
</evidence>
<dbReference type="Proteomes" id="UP001056708">
    <property type="component" value="Chromosome"/>
</dbReference>
<protein>
    <recommendedName>
        <fullName evidence="2">histidine kinase</fullName>
        <ecNumber evidence="2">2.7.13.3</ecNumber>
    </recommendedName>
</protein>
<dbReference type="SUPFAM" id="SSF55874">
    <property type="entry name" value="ATPase domain of HSP90 chaperone/DNA topoisomerase II/histidine kinase"/>
    <property type="match status" value="1"/>
</dbReference>
<dbReference type="SMART" id="SM00388">
    <property type="entry name" value="HisKA"/>
    <property type="match status" value="1"/>
</dbReference>
<keyword evidence="5" id="KW-0902">Two-component regulatory system</keyword>